<dbReference type="OrthoDB" id="2973152at2"/>
<reference evidence="2 3" key="1">
    <citation type="journal article" date="2003" name="Int. J. Syst. Evol. Microbiol.">
        <title>Virgibacillus carmonensis sp. nov., Virgibacillus necropolis sp. nov. and Virgibacillus picturae sp. nov., three novel species isolated from deteriorated mural paintings, transfer of the species of the genus salibacillus to Virgibacillus, as Virgibacillus marismortui comb. nov. and Virgibacillus salexigens comb. nov., and emended description of the genus Virgibacillus.</title>
        <authorList>
            <person name="Heyrman J."/>
            <person name="Logan N.A."/>
            <person name="Busse H.J."/>
            <person name="Balcaen A."/>
            <person name="Lebbe L."/>
            <person name="Rodriguez-Diaz M."/>
            <person name="Swings J."/>
            <person name="De Vos P."/>
        </authorList>
    </citation>
    <scope>NUCLEOTIDE SEQUENCE [LARGE SCALE GENOMIC DNA]</scope>
    <source>
        <strain evidence="2 3">LMG 19488</strain>
    </source>
</reference>
<name>A0A221MAM1_9BACI</name>
<evidence type="ECO:0000313" key="2">
    <source>
        <dbReference type="EMBL" id="ASN04708.1"/>
    </source>
</evidence>
<dbReference type="Proteomes" id="UP000204391">
    <property type="component" value="Chromosome"/>
</dbReference>
<organism evidence="2 3">
    <name type="scientific">Virgibacillus necropolis</name>
    <dbReference type="NCBI Taxonomy" id="163877"/>
    <lineage>
        <taxon>Bacteria</taxon>
        <taxon>Bacillati</taxon>
        <taxon>Bacillota</taxon>
        <taxon>Bacilli</taxon>
        <taxon>Bacillales</taxon>
        <taxon>Bacillaceae</taxon>
        <taxon>Virgibacillus</taxon>
    </lineage>
</organism>
<keyword evidence="3" id="KW-1185">Reference proteome</keyword>
<protein>
    <recommendedName>
        <fullName evidence="1">Sin domain-containing protein</fullName>
    </recommendedName>
</protein>
<gene>
    <name evidence="2" type="ORF">CFK40_06620</name>
</gene>
<dbReference type="EMBL" id="CP022437">
    <property type="protein sequence ID" value="ASN04708.1"/>
    <property type="molecule type" value="Genomic_DNA"/>
</dbReference>
<evidence type="ECO:0000259" key="1">
    <source>
        <dbReference type="PROSITE" id="PS51500"/>
    </source>
</evidence>
<dbReference type="PROSITE" id="PS51500">
    <property type="entry name" value="SIN"/>
    <property type="match status" value="1"/>
</dbReference>
<dbReference type="GO" id="GO:0006355">
    <property type="term" value="P:regulation of DNA-templated transcription"/>
    <property type="evidence" value="ECO:0007669"/>
    <property type="project" value="InterPro"/>
</dbReference>
<proteinExistence type="predicted"/>
<dbReference type="InterPro" id="IPR010981">
    <property type="entry name" value="SinR/SinI_dimer_dom"/>
</dbReference>
<dbReference type="KEGG" id="vne:CFK40_06620"/>
<accession>A0A221MAM1</accession>
<dbReference type="RefSeq" id="WP_089531559.1">
    <property type="nucleotide sequence ID" value="NZ_CP022437.1"/>
</dbReference>
<dbReference type="Pfam" id="PF08671">
    <property type="entry name" value="SinI"/>
    <property type="match status" value="1"/>
</dbReference>
<dbReference type="GO" id="GO:0046983">
    <property type="term" value="F:protein dimerization activity"/>
    <property type="evidence" value="ECO:0007669"/>
    <property type="project" value="InterPro"/>
</dbReference>
<dbReference type="SUPFAM" id="SSF47406">
    <property type="entry name" value="SinR repressor dimerisation domain-like"/>
    <property type="match status" value="1"/>
</dbReference>
<dbReference type="AlphaFoldDB" id="A0A221MAM1"/>
<dbReference type="InterPro" id="IPR036281">
    <property type="entry name" value="SinR/SinI_dimer_dom_sf"/>
</dbReference>
<feature type="domain" description="Sin" evidence="1">
    <location>
        <begin position="1"/>
        <end position="39"/>
    </location>
</feature>
<sequence length="46" mass="5296">MIKIVKQVGLDNEWVELLQEAKSLGITIEEVRLFLNEVNNGEKINQ</sequence>
<evidence type="ECO:0000313" key="3">
    <source>
        <dbReference type="Proteomes" id="UP000204391"/>
    </source>
</evidence>